<dbReference type="Gene3D" id="1.25.10.10">
    <property type="entry name" value="Leucine-rich Repeat Variant"/>
    <property type="match status" value="1"/>
</dbReference>
<dbReference type="Proteomes" id="UP000271974">
    <property type="component" value="Unassembled WGS sequence"/>
</dbReference>
<feature type="non-terminal residue" evidence="3">
    <location>
        <position position="156"/>
    </location>
</feature>
<dbReference type="InterPro" id="IPR011989">
    <property type="entry name" value="ARM-like"/>
</dbReference>
<name>A0A433U0G0_ELYCH</name>
<dbReference type="GO" id="GO:0003779">
    <property type="term" value="F:actin binding"/>
    <property type="evidence" value="ECO:0007669"/>
    <property type="project" value="InterPro"/>
</dbReference>
<dbReference type="InterPro" id="IPR010473">
    <property type="entry name" value="GTPase-bd"/>
</dbReference>
<dbReference type="GO" id="GO:0031267">
    <property type="term" value="F:small GTPase binding"/>
    <property type="evidence" value="ECO:0007669"/>
    <property type="project" value="InterPro"/>
</dbReference>
<organism evidence="3 4">
    <name type="scientific">Elysia chlorotica</name>
    <name type="common">Eastern emerald elysia</name>
    <name type="synonym">Sea slug</name>
    <dbReference type="NCBI Taxonomy" id="188477"/>
    <lineage>
        <taxon>Eukaryota</taxon>
        <taxon>Metazoa</taxon>
        <taxon>Spiralia</taxon>
        <taxon>Lophotrochozoa</taxon>
        <taxon>Mollusca</taxon>
        <taxon>Gastropoda</taxon>
        <taxon>Heterobranchia</taxon>
        <taxon>Euthyneura</taxon>
        <taxon>Panpulmonata</taxon>
        <taxon>Sacoglossa</taxon>
        <taxon>Placobranchoidea</taxon>
        <taxon>Plakobranchidae</taxon>
        <taxon>Elysia</taxon>
    </lineage>
</organism>
<keyword evidence="4" id="KW-1185">Reference proteome</keyword>
<dbReference type="AlphaFoldDB" id="A0A433U0G0"/>
<feature type="region of interest" description="Disordered" evidence="1">
    <location>
        <begin position="1"/>
        <end position="56"/>
    </location>
</feature>
<evidence type="ECO:0000259" key="2">
    <source>
        <dbReference type="Pfam" id="PF06371"/>
    </source>
</evidence>
<protein>
    <recommendedName>
        <fullName evidence="2">Formin GTPase-binding domain-containing protein</fullName>
    </recommendedName>
</protein>
<gene>
    <name evidence="3" type="ORF">EGW08_004970</name>
</gene>
<dbReference type="OrthoDB" id="1104827at2759"/>
<reference evidence="3 4" key="1">
    <citation type="submission" date="2019-01" db="EMBL/GenBank/DDBJ databases">
        <title>A draft genome assembly of the solar-powered sea slug Elysia chlorotica.</title>
        <authorList>
            <person name="Cai H."/>
            <person name="Li Q."/>
            <person name="Fang X."/>
            <person name="Li J."/>
            <person name="Curtis N.E."/>
            <person name="Altenburger A."/>
            <person name="Shibata T."/>
            <person name="Feng M."/>
            <person name="Maeda T."/>
            <person name="Schwartz J.A."/>
            <person name="Shigenobu S."/>
            <person name="Lundholm N."/>
            <person name="Nishiyama T."/>
            <person name="Yang H."/>
            <person name="Hasebe M."/>
            <person name="Li S."/>
            <person name="Pierce S.K."/>
            <person name="Wang J."/>
        </authorList>
    </citation>
    <scope>NUCLEOTIDE SEQUENCE [LARGE SCALE GENOMIC DNA]</scope>
    <source>
        <strain evidence="3">EC2010</strain>
        <tissue evidence="3">Whole organism of an adult</tissue>
    </source>
</reference>
<sequence length="156" mass="17600">MDKKDKDKNRNSFLDKVGGTFKVGSKTKKKSTSSANNKGPQIDENDSSDPFTESVDFDSMETAEVNERFEQLLDDMNLTEPKKAPLRSKDLKFRRQMLSMHSRGASKARRGELDTPHAFVQELMNADLKGQKRTQVLESLKVSLTSKPVSWAVEFG</sequence>
<dbReference type="GO" id="GO:0030036">
    <property type="term" value="P:actin cytoskeleton organization"/>
    <property type="evidence" value="ECO:0007669"/>
    <property type="project" value="InterPro"/>
</dbReference>
<dbReference type="InterPro" id="IPR044933">
    <property type="entry name" value="DIA_GBD_sf"/>
</dbReference>
<accession>A0A433U0G0</accession>
<comment type="caution">
    <text evidence="3">The sequence shown here is derived from an EMBL/GenBank/DDBJ whole genome shotgun (WGS) entry which is preliminary data.</text>
</comment>
<evidence type="ECO:0000313" key="3">
    <source>
        <dbReference type="EMBL" id="RUS87290.1"/>
    </source>
</evidence>
<evidence type="ECO:0000313" key="4">
    <source>
        <dbReference type="Proteomes" id="UP000271974"/>
    </source>
</evidence>
<dbReference type="SUPFAM" id="SSF48371">
    <property type="entry name" value="ARM repeat"/>
    <property type="match status" value="1"/>
</dbReference>
<proteinExistence type="predicted"/>
<dbReference type="EMBL" id="RQTK01000115">
    <property type="protein sequence ID" value="RUS87290.1"/>
    <property type="molecule type" value="Genomic_DNA"/>
</dbReference>
<evidence type="ECO:0000256" key="1">
    <source>
        <dbReference type="SAM" id="MobiDB-lite"/>
    </source>
</evidence>
<dbReference type="InterPro" id="IPR016024">
    <property type="entry name" value="ARM-type_fold"/>
</dbReference>
<dbReference type="STRING" id="188477.A0A433U0G0"/>
<feature type="compositionally biased region" description="Basic and acidic residues" evidence="1">
    <location>
        <begin position="1"/>
        <end position="10"/>
    </location>
</feature>
<dbReference type="Gene3D" id="1.10.20.40">
    <property type="entry name" value="Formin, diaphanous GTPase-binding domain"/>
    <property type="match status" value="1"/>
</dbReference>
<dbReference type="Pfam" id="PF06371">
    <property type="entry name" value="Drf_GBD"/>
    <property type="match status" value="1"/>
</dbReference>
<feature type="domain" description="Formin GTPase-binding" evidence="2">
    <location>
        <begin position="60"/>
        <end position="155"/>
    </location>
</feature>